<evidence type="ECO:0000256" key="3">
    <source>
        <dbReference type="ARBA" id="ARBA00022650"/>
    </source>
</evidence>
<proteinExistence type="inferred from homology"/>
<dbReference type="GO" id="GO:0055129">
    <property type="term" value="P:L-proline biosynthetic process"/>
    <property type="evidence" value="ECO:0007669"/>
    <property type="project" value="UniProtKB-UniRule"/>
</dbReference>
<keyword evidence="1 8" id="KW-0963">Cytoplasm</keyword>
<dbReference type="GO" id="GO:0005524">
    <property type="term" value="F:ATP binding"/>
    <property type="evidence" value="ECO:0007669"/>
    <property type="project" value="UniProtKB-KW"/>
</dbReference>
<dbReference type="Gene3D" id="3.40.1160.10">
    <property type="entry name" value="Acetylglutamate kinase-like"/>
    <property type="match status" value="1"/>
</dbReference>
<comment type="caution">
    <text evidence="11">The sequence shown here is derived from an EMBL/GenBank/DDBJ whole genome shotgun (WGS) entry which is preliminary data.</text>
</comment>
<evidence type="ECO:0000256" key="7">
    <source>
        <dbReference type="ARBA" id="ARBA00022840"/>
    </source>
</evidence>
<dbReference type="PROSITE" id="PS00902">
    <property type="entry name" value="GLUTAMATE_5_KINASE"/>
    <property type="match status" value="1"/>
</dbReference>
<evidence type="ECO:0000259" key="10">
    <source>
        <dbReference type="Pfam" id="PF00696"/>
    </source>
</evidence>
<organism evidence="11 12">
    <name type="scientific">Companilactobacillus bobalius DSM 19674</name>
    <dbReference type="NCBI Taxonomy" id="1423788"/>
    <lineage>
        <taxon>Bacteria</taxon>
        <taxon>Bacillati</taxon>
        <taxon>Bacillota</taxon>
        <taxon>Bacilli</taxon>
        <taxon>Lactobacillales</taxon>
        <taxon>Lactobacillaceae</taxon>
        <taxon>Companilactobacillus</taxon>
        <taxon>Companilactobacillus bobalius</taxon>
    </lineage>
</organism>
<accession>A0A0R1KT29</accession>
<dbReference type="Proteomes" id="UP000051515">
    <property type="component" value="Unassembled WGS sequence"/>
</dbReference>
<dbReference type="PATRIC" id="fig|1423788.3.peg.2436"/>
<keyword evidence="5 8" id="KW-0547">Nucleotide-binding</keyword>
<dbReference type="CDD" id="cd04242">
    <property type="entry name" value="AAK_G5K_ProB"/>
    <property type="match status" value="1"/>
</dbReference>
<feature type="binding site" evidence="8">
    <location>
        <position position="162"/>
    </location>
    <ligand>
        <name>substrate</name>
    </ligand>
</feature>
<dbReference type="InterPro" id="IPR001057">
    <property type="entry name" value="Glu/AcGlu_kinase"/>
</dbReference>
<gene>
    <name evidence="8" type="primary">proB</name>
    <name evidence="11" type="ORF">FC78_GL002365</name>
</gene>
<dbReference type="AlphaFoldDB" id="A0A0R1KT29"/>
<dbReference type="STRING" id="1423788.FC78_GL002365"/>
<feature type="binding site" evidence="8">
    <location>
        <position position="58"/>
    </location>
    <ligand>
        <name>substrate</name>
    </ligand>
</feature>
<dbReference type="InterPro" id="IPR036393">
    <property type="entry name" value="AceGlu_kinase-like_sf"/>
</dbReference>
<dbReference type="InterPro" id="IPR011529">
    <property type="entry name" value="Glu_5kinase"/>
</dbReference>
<feature type="binding site" evidence="8">
    <location>
        <position position="18"/>
    </location>
    <ligand>
        <name>ATP</name>
        <dbReference type="ChEBI" id="CHEBI:30616"/>
    </ligand>
</feature>
<dbReference type="EC" id="2.7.2.11" evidence="8"/>
<evidence type="ECO:0000256" key="2">
    <source>
        <dbReference type="ARBA" id="ARBA00022605"/>
    </source>
</evidence>
<evidence type="ECO:0000256" key="6">
    <source>
        <dbReference type="ARBA" id="ARBA00022777"/>
    </source>
</evidence>
<feature type="binding site" evidence="8">
    <location>
        <position position="146"/>
    </location>
    <ligand>
        <name>substrate</name>
    </ligand>
</feature>
<evidence type="ECO:0000256" key="9">
    <source>
        <dbReference type="SAM" id="Phobius"/>
    </source>
</evidence>
<keyword evidence="7 8" id="KW-0067">ATP-binding</keyword>
<comment type="catalytic activity">
    <reaction evidence="8">
        <text>L-glutamate + ATP = L-glutamyl 5-phosphate + ADP</text>
        <dbReference type="Rhea" id="RHEA:14877"/>
        <dbReference type="ChEBI" id="CHEBI:29985"/>
        <dbReference type="ChEBI" id="CHEBI:30616"/>
        <dbReference type="ChEBI" id="CHEBI:58274"/>
        <dbReference type="ChEBI" id="CHEBI:456216"/>
        <dbReference type="EC" id="2.7.2.11"/>
    </reaction>
</comment>
<feature type="transmembrane region" description="Helical" evidence="9">
    <location>
        <begin position="53"/>
        <end position="70"/>
    </location>
</feature>
<dbReference type="FunFam" id="3.40.1160.10:FF:000018">
    <property type="entry name" value="Glutamate 5-kinase"/>
    <property type="match status" value="1"/>
</dbReference>
<dbReference type="NCBIfam" id="TIGR01027">
    <property type="entry name" value="proB"/>
    <property type="match status" value="1"/>
</dbReference>
<dbReference type="EMBL" id="AZDY01000038">
    <property type="protein sequence ID" value="KRK82359.1"/>
    <property type="molecule type" value="Genomic_DNA"/>
</dbReference>
<dbReference type="HAMAP" id="MF_00456">
    <property type="entry name" value="ProB"/>
    <property type="match status" value="1"/>
</dbReference>
<reference evidence="11 12" key="1">
    <citation type="journal article" date="2015" name="Genome Announc.">
        <title>Expanding the biotechnology potential of lactobacilli through comparative genomics of 213 strains and associated genera.</title>
        <authorList>
            <person name="Sun Z."/>
            <person name="Harris H.M."/>
            <person name="McCann A."/>
            <person name="Guo C."/>
            <person name="Argimon S."/>
            <person name="Zhang W."/>
            <person name="Yang X."/>
            <person name="Jeffery I.B."/>
            <person name="Cooney J.C."/>
            <person name="Kagawa T.F."/>
            <person name="Liu W."/>
            <person name="Song Y."/>
            <person name="Salvetti E."/>
            <person name="Wrobel A."/>
            <person name="Rasinkangas P."/>
            <person name="Parkhill J."/>
            <person name="Rea M.C."/>
            <person name="O'Sullivan O."/>
            <person name="Ritari J."/>
            <person name="Douillard F.P."/>
            <person name="Paul Ross R."/>
            <person name="Yang R."/>
            <person name="Briner A.E."/>
            <person name="Felis G.E."/>
            <person name="de Vos W.M."/>
            <person name="Barrangou R."/>
            <person name="Klaenhammer T.R."/>
            <person name="Caufield P.W."/>
            <person name="Cui Y."/>
            <person name="Zhang H."/>
            <person name="O'Toole P.W."/>
        </authorList>
    </citation>
    <scope>NUCLEOTIDE SEQUENCE [LARGE SCALE GENOMIC DNA]</scope>
    <source>
        <strain evidence="11 12">DSM 19674</strain>
    </source>
</reference>
<keyword evidence="6 8" id="KW-0418">Kinase</keyword>
<evidence type="ECO:0000256" key="5">
    <source>
        <dbReference type="ARBA" id="ARBA00022741"/>
    </source>
</evidence>
<feature type="binding site" evidence="8">
    <location>
        <begin position="182"/>
        <end position="183"/>
    </location>
    <ligand>
        <name>ATP</name>
        <dbReference type="ChEBI" id="CHEBI:30616"/>
    </ligand>
</feature>
<dbReference type="InterPro" id="IPR001048">
    <property type="entry name" value="Asp/Glu/Uridylate_kinase"/>
</dbReference>
<dbReference type="SUPFAM" id="SSF53633">
    <property type="entry name" value="Carbamate kinase-like"/>
    <property type="match status" value="1"/>
</dbReference>
<dbReference type="PRINTS" id="PR00474">
    <property type="entry name" value="GLU5KINASE"/>
</dbReference>
<name>A0A0R1KT29_9LACO</name>
<evidence type="ECO:0000256" key="4">
    <source>
        <dbReference type="ARBA" id="ARBA00022679"/>
    </source>
</evidence>
<keyword evidence="4 8" id="KW-0808">Transferase</keyword>
<keyword evidence="9" id="KW-1133">Transmembrane helix</keyword>
<keyword evidence="9" id="KW-0472">Membrane</keyword>
<dbReference type="GO" id="GO:0004349">
    <property type="term" value="F:glutamate 5-kinase activity"/>
    <property type="evidence" value="ECO:0007669"/>
    <property type="project" value="UniProtKB-UniRule"/>
</dbReference>
<dbReference type="PANTHER" id="PTHR43654">
    <property type="entry name" value="GLUTAMATE 5-KINASE"/>
    <property type="match status" value="1"/>
</dbReference>
<keyword evidence="12" id="KW-1185">Reference proteome</keyword>
<evidence type="ECO:0000256" key="8">
    <source>
        <dbReference type="HAMAP-Rule" id="MF_00456"/>
    </source>
</evidence>
<dbReference type="Pfam" id="PF00696">
    <property type="entry name" value="AA_kinase"/>
    <property type="match status" value="1"/>
</dbReference>
<evidence type="ECO:0000313" key="11">
    <source>
        <dbReference type="EMBL" id="KRK82359.1"/>
    </source>
</evidence>
<evidence type="ECO:0000313" key="12">
    <source>
        <dbReference type="Proteomes" id="UP000051515"/>
    </source>
</evidence>
<dbReference type="InterPro" id="IPR041739">
    <property type="entry name" value="G5K_ProB"/>
</dbReference>
<sequence length="273" mass="29728">MEKMQNKRQIYGDRIVVKVGTSTLIRQNSKINLEVIKELAHVLSTLKKDGKDVVLVSSGAIGVGMGVLGIDKRPIKISKQQAVAAVGQAELMQIYNEAFHEYGMSVAQMLITRDIIDYPESHTNVMNSFQELMSMDNAIPIVNENDTVTVSELDHHTKFGDNDQLSAIVTNLVDADLLIMLSDIDGFYSANPLKVPDAHLIDSINKINPDIIAAAGGHGTKYGTGGMTTKLKAAELILKHNQQMVLTNGKNPDVIFNILSGDAVGTLFSKNIQ</sequence>
<feature type="domain" description="Aspartate/glutamate/uridylate kinase" evidence="10">
    <location>
        <begin position="14"/>
        <end position="248"/>
    </location>
</feature>
<keyword evidence="3 8" id="KW-0641">Proline biosynthesis</keyword>
<feature type="binding site" evidence="8">
    <location>
        <begin position="224"/>
        <end position="230"/>
    </location>
    <ligand>
        <name>ATP</name>
        <dbReference type="ChEBI" id="CHEBI:30616"/>
    </ligand>
</feature>
<comment type="subcellular location">
    <subcellularLocation>
        <location evidence="8">Cytoplasm</location>
    </subcellularLocation>
</comment>
<comment type="pathway">
    <text evidence="8">Amino-acid biosynthesis; L-proline biosynthesis; L-glutamate 5-semialdehyde from L-glutamate: step 1/2.</text>
</comment>
<dbReference type="PIRSF" id="PIRSF000729">
    <property type="entry name" value="GK"/>
    <property type="match status" value="1"/>
</dbReference>
<keyword evidence="9" id="KW-0812">Transmembrane</keyword>
<dbReference type="GO" id="GO:0005829">
    <property type="term" value="C:cytosol"/>
    <property type="evidence" value="ECO:0007669"/>
    <property type="project" value="TreeGrafter"/>
</dbReference>
<keyword evidence="2 8" id="KW-0028">Amino-acid biosynthesis</keyword>
<evidence type="ECO:0000256" key="1">
    <source>
        <dbReference type="ARBA" id="ARBA00022490"/>
    </source>
</evidence>
<dbReference type="PANTHER" id="PTHR43654:SF1">
    <property type="entry name" value="ISOPENTENYL PHOSPHATE KINASE"/>
    <property type="match status" value="1"/>
</dbReference>
<dbReference type="UniPathway" id="UPA00098">
    <property type="reaction ID" value="UER00359"/>
</dbReference>
<dbReference type="InterPro" id="IPR019797">
    <property type="entry name" value="Glutamate_5-kinase_CS"/>
</dbReference>
<comment type="similarity">
    <text evidence="8">Belongs to the glutamate 5-kinase family.</text>
</comment>
<dbReference type="InterPro" id="IPR005715">
    <property type="entry name" value="Glu_5kinase/COase_Synthase"/>
</dbReference>
<comment type="function">
    <text evidence="8">Catalyzes the transfer of a phosphate group to glutamate to form L-glutamate 5-phosphate.</text>
</comment>
<protein>
    <recommendedName>
        <fullName evidence="8">Glutamate 5-kinase</fullName>
        <ecNumber evidence="8">2.7.2.11</ecNumber>
    </recommendedName>
    <alternativeName>
        <fullName evidence="8">Gamma-glutamyl kinase</fullName>
        <shortName evidence="8">GK</shortName>
    </alternativeName>
</protein>